<dbReference type="Proteomes" id="UP000016924">
    <property type="component" value="Unassembled WGS sequence"/>
</dbReference>
<dbReference type="RefSeq" id="XP_007782784.1">
    <property type="nucleotide sequence ID" value="XM_007784594.1"/>
</dbReference>
<gene>
    <name evidence="4" type="ORF">W97_06721</name>
</gene>
<reference evidence="5" key="1">
    <citation type="submission" date="2012-06" db="EMBL/GenBank/DDBJ databases">
        <title>The genome sequence of Coniosporium apollinis CBS 100218.</title>
        <authorList>
            <consortium name="The Broad Institute Genome Sequencing Platform"/>
            <person name="Cuomo C."/>
            <person name="Gorbushina A."/>
            <person name="Noack S."/>
            <person name="Walker B."/>
            <person name="Young S.K."/>
            <person name="Zeng Q."/>
            <person name="Gargeya S."/>
            <person name="Fitzgerald M."/>
            <person name="Haas B."/>
            <person name="Abouelleil A."/>
            <person name="Alvarado L."/>
            <person name="Arachchi H.M."/>
            <person name="Berlin A.M."/>
            <person name="Chapman S.B."/>
            <person name="Goldberg J."/>
            <person name="Griggs A."/>
            <person name="Gujja S."/>
            <person name="Hansen M."/>
            <person name="Howarth C."/>
            <person name="Imamovic A."/>
            <person name="Larimer J."/>
            <person name="McCowan C."/>
            <person name="Montmayeur A."/>
            <person name="Murphy C."/>
            <person name="Neiman D."/>
            <person name="Pearson M."/>
            <person name="Priest M."/>
            <person name="Roberts A."/>
            <person name="Saif S."/>
            <person name="Shea T."/>
            <person name="Sisk P."/>
            <person name="Sykes S."/>
            <person name="Wortman J."/>
            <person name="Nusbaum C."/>
            <person name="Birren B."/>
        </authorList>
    </citation>
    <scope>NUCLEOTIDE SEQUENCE [LARGE SCALE GENOMIC DNA]</scope>
    <source>
        <strain evidence="5">CBS 100218</strain>
    </source>
</reference>
<dbReference type="GO" id="GO:0005634">
    <property type="term" value="C:nucleus"/>
    <property type="evidence" value="ECO:0007669"/>
    <property type="project" value="UniProtKB-SubCell"/>
</dbReference>
<dbReference type="Pfam" id="PF05160">
    <property type="entry name" value="DSS1_SEM1"/>
    <property type="match status" value="1"/>
</dbReference>
<dbReference type="HOGENOM" id="CLU_141774_0_1_1"/>
<dbReference type="OrthoDB" id="5586203at2759"/>
<name>R7YZY8_CONA1</name>
<dbReference type="GO" id="GO:0043248">
    <property type="term" value="P:proteasome assembly"/>
    <property type="evidence" value="ECO:0007669"/>
    <property type="project" value="UniProtKB-UniRule"/>
</dbReference>
<organism evidence="4 5">
    <name type="scientific">Coniosporium apollinis (strain CBS 100218)</name>
    <name type="common">Rock-inhabiting black yeast</name>
    <dbReference type="NCBI Taxonomy" id="1168221"/>
    <lineage>
        <taxon>Eukaryota</taxon>
        <taxon>Fungi</taxon>
        <taxon>Dikarya</taxon>
        <taxon>Ascomycota</taxon>
        <taxon>Pezizomycotina</taxon>
        <taxon>Dothideomycetes</taxon>
        <taxon>Dothideomycetes incertae sedis</taxon>
        <taxon>Coniosporium</taxon>
    </lineage>
</organism>
<accession>R7YZY8</accession>
<proteinExistence type="inferred from homology"/>
<keyword evidence="2" id="KW-0647">Proteasome</keyword>
<feature type="compositionally biased region" description="Acidic residues" evidence="3">
    <location>
        <begin position="40"/>
        <end position="60"/>
    </location>
</feature>
<evidence type="ECO:0000256" key="3">
    <source>
        <dbReference type="SAM" id="MobiDB-lite"/>
    </source>
</evidence>
<feature type="region of interest" description="Disordered" evidence="3">
    <location>
        <begin position="1"/>
        <end position="87"/>
    </location>
</feature>
<comment type="function">
    <text evidence="2">Component of the 26S proteasome, a multiprotein complex involved in the ATP-dependent degradation of ubiquitinated proteins.</text>
</comment>
<comment type="similarity">
    <text evidence="1 2">Belongs to the DSS1/SEM1 family.</text>
</comment>
<evidence type="ECO:0000313" key="4">
    <source>
        <dbReference type="EMBL" id="EON67467.1"/>
    </source>
</evidence>
<evidence type="ECO:0000256" key="2">
    <source>
        <dbReference type="RuleBase" id="RU369057"/>
    </source>
</evidence>
<dbReference type="EMBL" id="JH767587">
    <property type="protein sequence ID" value="EON67467.1"/>
    <property type="molecule type" value="Genomic_DNA"/>
</dbReference>
<dbReference type="PANTHER" id="PTHR16771:SF0">
    <property type="entry name" value="26S PROTEASOME COMPLEX SUBUNIT SEM1"/>
    <property type="match status" value="1"/>
</dbReference>
<dbReference type="GO" id="GO:0006406">
    <property type="term" value="P:mRNA export from nucleus"/>
    <property type="evidence" value="ECO:0007669"/>
    <property type="project" value="UniProtKB-UniRule"/>
</dbReference>
<dbReference type="PANTHER" id="PTHR16771">
    <property type="entry name" value="26 PROTEASOME COMPLEX SUBUNIT DSS1"/>
    <property type="match status" value="1"/>
</dbReference>
<dbReference type="CDD" id="cd13768">
    <property type="entry name" value="DSS1_Sem1"/>
    <property type="match status" value="1"/>
</dbReference>
<dbReference type="GeneID" id="19904032"/>
<dbReference type="InterPro" id="IPR007834">
    <property type="entry name" value="DSS1_SEM1"/>
</dbReference>
<sequence length="87" mass="9521">MSGAGNTAPISGPDTTKAVVSDTKDTSSSLKDQQKPAATLEEDDEFEDFPAEDWQQEDTEIPGGNTHLWEESWDDDDTNGDFSAQLR</sequence>
<dbReference type="GO" id="GO:0008541">
    <property type="term" value="C:proteasome regulatory particle, lid subcomplex"/>
    <property type="evidence" value="ECO:0007669"/>
    <property type="project" value="UniProtKB-UniRule"/>
</dbReference>
<protein>
    <recommendedName>
        <fullName evidence="2">26S proteasome complex subunit SEM1</fullName>
    </recommendedName>
</protein>
<dbReference type="eggNOG" id="KOG4764">
    <property type="taxonomic scope" value="Eukaryota"/>
</dbReference>
<keyword evidence="5" id="KW-1185">Reference proteome</keyword>
<dbReference type="AlphaFoldDB" id="R7YZY8"/>
<evidence type="ECO:0000313" key="5">
    <source>
        <dbReference type="Proteomes" id="UP000016924"/>
    </source>
</evidence>
<comment type="subcellular location">
    <subcellularLocation>
        <location evidence="2">Nucleus</location>
    </subcellularLocation>
</comment>
<dbReference type="GO" id="GO:0000724">
    <property type="term" value="P:double-strand break repair via homologous recombination"/>
    <property type="evidence" value="ECO:0007669"/>
    <property type="project" value="TreeGrafter"/>
</dbReference>
<dbReference type="STRING" id="1168221.R7YZY8"/>
<dbReference type="SMART" id="SM01385">
    <property type="entry name" value="DSS1_SEM1"/>
    <property type="match status" value="1"/>
</dbReference>
<dbReference type="OMA" id="QIPNGNT"/>
<evidence type="ECO:0000256" key="1">
    <source>
        <dbReference type="ARBA" id="ARBA00034491"/>
    </source>
</evidence>
<keyword evidence="2" id="KW-0539">Nucleus</keyword>